<feature type="region of interest" description="Disordered" evidence="1">
    <location>
        <begin position="1"/>
        <end position="20"/>
    </location>
</feature>
<evidence type="ECO:0000313" key="4">
    <source>
        <dbReference type="Proteomes" id="UP001141327"/>
    </source>
</evidence>
<evidence type="ECO:0000256" key="1">
    <source>
        <dbReference type="SAM" id="MobiDB-lite"/>
    </source>
</evidence>
<accession>A0ABQ8UKL7</accession>
<name>A0ABQ8UKL7_9EUKA</name>
<protein>
    <recommendedName>
        <fullName evidence="2">DRBM domain-containing protein</fullName>
    </recommendedName>
</protein>
<feature type="compositionally biased region" description="Gly residues" evidence="1">
    <location>
        <begin position="136"/>
        <end position="151"/>
    </location>
</feature>
<dbReference type="Proteomes" id="UP001141327">
    <property type="component" value="Unassembled WGS sequence"/>
</dbReference>
<feature type="domain" description="DRBM" evidence="2">
    <location>
        <begin position="35"/>
        <end position="103"/>
    </location>
</feature>
<keyword evidence="4" id="KW-1185">Reference proteome</keyword>
<dbReference type="Gene3D" id="3.30.160.20">
    <property type="match status" value="1"/>
</dbReference>
<dbReference type="EMBL" id="JAPMOS010000032">
    <property type="protein sequence ID" value="KAJ4458252.1"/>
    <property type="molecule type" value="Genomic_DNA"/>
</dbReference>
<dbReference type="SUPFAM" id="SSF54768">
    <property type="entry name" value="dsRNA-binding domain-like"/>
    <property type="match status" value="1"/>
</dbReference>
<organism evidence="3 4">
    <name type="scientific">Paratrimastix pyriformis</name>
    <dbReference type="NCBI Taxonomy" id="342808"/>
    <lineage>
        <taxon>Eukaryota</taxon>
        <taxon>Metamonada</taxon>
        <taxon>Preaxostyla</taxon>
        <taxon>Paratrimastigidae</taxon>
        <taxon>Paratrimastix</taxon>
    </lineage>
</organism>
<feature type="region of interest" description="Disordered" evidence="1">
    <location>
        <begin position="131"/>
        <end position="158"/>
    </location>
</feature>
<dbReference type="InterPro" id="IPR014720">
    <property type="entry name" value="dsRBD_dom"/>
</dbReference>
<feature type="compositionally biased region" description="Polar residues" evidence="1">
    <location>
        <begin position="1"/>
        <end position="13"/>
    </location>
</feature>
<gene>
    <name evidence="3" type="ORF">PAPYR_6072</name>
</gene>
<dbReference type="SMART" id="SM00358">
    <property type="entry name" value="DSRM"/>
    <property type="match status" value="1"/>
</dbReference>
<sequence>MTDQEPATETSPESADDPEIWGRTEAEQRWLLDCAKSLIIHNFKKRGWGDPEYNTVAVGSIREAVRYKTELVLPEPRSILVDYGSTKKGAEKAAALQAVKILHQQHRLFMCQSWLSPPPTPALKWMEDEAKLQQRGTGGRAGKSGNGGGRSTSGCASALPSVPSVSSNAIFIVDWSLRCANQPTRPIHLNSFKLHTPGLANAMDVWFEDQESALVGEGLLLDQHLVREQRTPQFALPRGSVVLGARRWIITTGTVTVPAAIIATQTGRATTVSMIGTPAIPEMVTSTTTANHWTARGPGITSAHGDQSIENHEGMMTHIGIGTGTNGTIGSIGVMKETGHGGNPPEKKHFFFSVCFLAEENA</sequence>
<evidence type="ECO:0000259" key="2">
    <source>
        <dbReference type="SMART" id="SM00358"/>
    </source>
</evidence>
<comment type="caution">
    <text evidence="3">The sequence shown here is derived from an EMBL/GenBank/DDBJ whole genome shotgun (WGS) entry which is preliminary data.</text>
</comment>
<proteinExistence type="predicted"/>
<evidence type="ECO:0000313" key="3">
    <source>
        <dbReference type="EMBL" id="KAJ4458252.1"/>
    </source>
</evidence>
<reference evidence="3" key="1">
    <citation type="journal article" date="2022" name="bioRxiv">
        <title>Genomics of Preaxostyla Flagellates Illuminates Evolutionary Transitions and the Path Towards Mitochondrial Loss.</title>
        <authorList>
            <person name="Novak L.V.F."/>
            <person name="Treitli S.C."/>
            <person name="Pyrih J."/>
            <person name="Halakuc P."/>
            <person name="Pipaliya S.V."/>
            <person name="Vacek V."/>
            <person name="Brzon O."/>
            <person name="Soukal P."/>
            <person name="Eme L."/>
            <person name="Dacks J.B."/>
            <person name="Karnkowska A."/>
            <person name="Elias M."/>
            <person name="Hampl V."/>
        </authorList>
    </citation>
    <scope>NUCLEOTIDE SEQUENCE</scope>
    <source>
        <strain evidence="3">RCP-MX</strain>
    </source>
</reference>